<accession>A0A2N8HAI4</accession>
<dbReference type="Gene3D" id="3.40.50.1000">
    <property type="entry name" value="HAD superfamily/HAD-like"/>
    <property type="match status" value="1"/>
</dbReference>
<dbReference type="Gene3D" id="2.70.150.10">
    <property type="entry name" value="Calcium-transporting ATPase, cytoplasmic transduction domain A"/>
    <property type="match status" value="1"/>
</dbReference>
<evidence type="ECO:0000256" key="2">
    <source>
        <dbReference type="ARBA" id="ARBA00006024"/>
    </source>
</evidence>
<dbReference type="SFLD" id="SFLDG00002">
    <property type="entry name" value="C1.7:_P-type_atpase_like"/>
    <property type="match status" value="1"/>
</dbReference>
<feature type="transmembrane region" description="Helical" evidence="11">
    <location>
        <begin position="703"/>
        <end position="725"/>
    </location>
</feature>
<dbReference type="PROSITE" id="PS00154">
    <property type="entry name" value="ATPASE_E1_E2"/>
    <property type="match status" value="1"/>
</dbReference>
<evidence type="ECO:0000256" key="1">
    <source>
        <dbReference type="ARBA" id="ARBA00004651"/>
    </source>
</evidence>
<dbReference type="GO" id="GO:0005507">
    <property type="term" value="F:copper ion binding"/>
    <property type="evidence" value="ECO:0007669"/>
    <property type="project" value="TreeGrafter"/>
</dbReference>
<keyword evidence="9 11" id="KW-1133">Transmembrane helix</keyword>
<proteinExistence type="inferred from homology"/>
<evidence type="ECO:0000256" key="3">
    <source>
        <dbReference type="ARBA" id="ARBA00022475"/>
    </source>
</evidence>
<feature type="transmembrane region" description="Helical" evidence="11">
    <location>
        <begin position="731"/>
        <end position="750"/>
    </location>
</feature>
<dbReference type="SUPFAM" id="SSF81665">
    <property type="entry name" value="Calcium ATPase, transmembrane domain M"/>
    <property type="match status" value="1"/>
</dbReference>
<dbReference type="SUPFAM" id="SSF55008">
    <property type="entry name" value="HMA, heavy metal-associated domain"/>
    <property type="match status" value="1"/>
</dbReference>
<sequence length="761" mass="82344">MGPLLGSVTYPPILMMMEERNYLVSGMHCAGCAAKVEHAVEELEGVERVELNLLTGRMTVVFREHDSPARDRLAKVVEKAGFHLADWQETPLSGAEEEAREEENGGSRLVWSVLLLVPLMYLSMGPMWHWPVPGGVWGLWMNLWAQCILAAAILWLNRHYLINGVRQLAALSPNMDSLIAIGSGSAFLYGLYLLIAGLWQGAGVDGMELYFESAAMIVTLISLGKYLERRSYRKTNAAVKGLVKLVPQEALVWHDGAERAVPLDELQAGDLVVVKTGQRVPVDGIIEEGQAALDESDLTGESMPVDKTAGDRVISGTFNRAGYLKIRAERVGRDSTLARMIRLVEQASQSRAPIARLADRVCYFFVPAVIAIALVAFAAWLMAGEGFSFALARAIAVLVISCPCVLGLATPIAIMVGTGRGARLGILCKSASALEALSRVDTVVFDKTGTLTEGEPRVVAVLPEQHMNADELVEMAAALEQGSEHPVGKAIYDHARLLELPIRAVAGLSIVPGRGISGTVDGAPYVVGNLSFMKDRGISWKEEEARLREFMRQGASPLYVGRENRPAGVIMVADSLKPDSRAAVDNLKRMNLRVVMLTGDNAATARHMAGELHIDEVISDVLPDEKASHVMKMEERGDKVAMVGDGVNDAPALACARVGISMKSGTELAMESSDIVLMKSNPVGVAEALQLGRTTLHIIRQNLFWAFFYNIIGIPLAAGCLYPAFGLTLNPMIAAGAMSLSSLCVVFNSLRLRGFKPRLEK</sequence>
<dbReference type="AlphaFoldDB" id="A0A2N8HAI4"/>
<evidence type="ECO:0000256" key="8">
    <source>
        <dbReference type="ARBA" id="ARBA00022967"/>
    </source>
</evidence>
<dbReference type="InterPro" id="IPR018303">
    <property type="entry name" value="ATPase_P-typ_P_site"/>
</dbReference>
<dbReference type="InterPro" id="IPR023214">
    <property type="entry name" value="HAD_sf"/>
</dbReference>
<evidence type="ECO:0000256" key="4">
    <source>
        <dbReference type="ARBA" id="ARBA00022692"/>
    </source>
</evidence>
<dbReference type="SFLD" id="SFLDF00027">
    <property type="entry name" value="p-type_atpase"/>
    <property type="match status" value="1"/>
</dbReference>
<dbReference type="InterPro" id="IPR036163">
    <property type="entry name" value="HMA_dom_sf"/>
</dbReference>
<dbReference type="InterPro" id="IPR023298">
    <property type="entry name" value="ATPase_P-typ_TM_dom_sf"/>
</dbReference>
<dbReference type="GO" id="GO:0005886">
    <property type="term" value="C:plasma membrane"/>
    <property type="evidence" value="ECO:0007669"/>
    <property type="project" value="UniProtKB-SubCell"/>
</dbReference>
<evidence type="ECO:0000256" key="10">
    <source>
        <dbReference type="ARBA" id="ARBA00023136"/>
    </source>
</evidence>
<dbReference type="InterPro" id="IPR008250">
    <property type="entry name" value="ATPase_P-typ_transduc_dom_A_sf"/>
</dbReference>
<dbReference type="InterPro" id="IPR001757">
    <property type="entry name" value="P_typ_ATPase"/>
</dbReference>
<evidence type="ECO:0000313" key="14">
    <source>
        <dbReference type="Proteomes" id="UP000236000"/>
    </source>
</evidence>
<dbReference type="FunFam" id="2.70.150.10:FF:000020">
    <property type="entry name" value="Copper-exporting P-type ATPase A"/>
    <property type="match status" value="1"/>
</dbReference>
<dbReference type="InterPro" id="IPR023299">
    <property type="entry name" value="ATPase_P-typ_cyto_dom_N"/>
</dbReference>
<dbReference type="PROSITE" id="PS50846">
    <property type="entry name" value="HMA_2"/>
    <property type="match status" value="1"/>
</dbReference>
<dbReference type="SFLD" id="SFLDS00003">
    <property type="entry name" value="Haloacid_Dehalogenase"/>
    <property type="match status" value="1"/>
</dbReference>
<dbReference type="EMBL" id="PJKA01000013">
    <property type="protein sequence ID" value="PNC16867.1"/>
    <property type="molecule type" value="Genomic_DNA"/>
</dbReference>
<evidence type="ECO:0000256" key="9">
    <source>
        <dbReference type="ARBA" id="ARBA00022989"/>
    </source>
</evidence>
<dbReference type="PANTHER" id="PTHR43520">
    <property type="entry name" value="ATP7, ISOFORM B"/>
    <property type="match status" value="1"/>
</dbReference>
<dbReference type="NCBIfam" id="TIGR01511">
    <property type="entry name" value="ATPase-IB1_Cu"/>
    <property type="match status" value="1"/>
</dbReference>
<feature type="transmembrane region" description="Helical" evidence="11">
    <location>
        <begin position="209"/>
        <end position="227"/>
    </location>
</feature>
<comment type="caution">
    <text evidence="13">The sequence shown here is derived from an EMBL/GenBank/DDBJ whole genome shotgun (WGS) entry which is preliminary data.</text>
</comment>
<dbReference type="Proteomes" id="UP000236000">
    <property type="component" value="Unassembled WGS sequence"/>
</dbReference>
<dbReference type="PRINTS" id="PR00943">
    <property type="entry name" value="CUATPASE"/>
</dbReference>
<evidence type="ECO:0000256" key="6">
    <source>
        <dbReference type="ARBA" id="ARBA00022741"/>
    </source>
</evidence>
<comment type="similarity">
    <text evidence="2 11">Belongs to the cation transport ATPase (P-type) (TC 3.A.3) family. Type IB subfamily.</text>
</comment>
<dbReference type="Pfam" id="PF00403">
    <property type="entry name" value="HMA"/>
    <property type="match status" value="1"/>
</dbReference>
<dbReference type="InterPro" id="IPR036412">
    <property type="entry name" value="HAD-like_sf"/>
</dbReference>
<name>A0A2N8HAI4_9BACT</name>
<comment type="subcellular location">
    <subcellularLocation>
        <location evidence="1">Cell membrane</location>
        <topology evidence="1">Multi-pass membrane protein</topology>
    </subcellularLocation>
</comment>
<dbReference type="GO" id="GO:0005524">
    <property type="term" value="F:ATP binding"/>
    <property type="evidence" value="ECO:0007669"/>
    <property type="project" value="UniProtKB-UniRule"/>
</dbReference>
<dbReference type="GO" id="GO:0060003">
    <property type="term" value="P:copper ion export"/>
    <property type="evidence" value="ECO:0007669"/>
    <property type="project" value="UniProtKB-ARBA"/>
</dbReference>
<keyword evidence="3 11" id="KW-1003">Cell membrane</keyword>
<dbReference type="InterPro" id="IPR027256">
    <property type="entry name" value="P-typ_ATPase_IB"/>
</dbReference>
<dbReference type="SUPFAM" id="SSF81653">
    <property type="entry name" value="Calcium ATPase, transduction domain A"/>
    <property type="match status" value="1"/>
</dbReference>
<dbReference type="Gene3D" id="3.30.70.100">
    <property type="match status" value="1"/>
</dbReference>
<dbReference type="OrthoDB" id="199028at2"/>
<feature type="transmembrane region" description="Helical" evidence="11">
    <location>
        <begin position="395"/>
        <end position="416"/>
    </location>
</feature>
<dbReference type="GO" id="GO:0016887">
    <property type="term" value="F:ATP hydrolysis activity"/>
    <property type="evidence" value="ECO:0007669"/>
    <property type="project" value="InterPro"/>
</dbReference>
<dbReference type="GO" id="GO:0043682">
    <property type="term" value="F:P-type divalent copper transporter activity"/>
    <property type="evidence" value="ECO:0007669"/>
    <property type="project" value="TreeGrafter"/>
</dbReference>
<dbReference type="InterPro" id="IPR006121">
    <property type="entry name" value="HMA_dom"/>
</dbReference>
<keyword evidence="10 11" id="KW-0472">Membrane</keyword>
<dbReference type="CDD" id="cd02094">
    <property type="entry name" value="P-type_ATPase_Cu-like"/>
    <property type="match status" value="1"/>
</dbReference>
<evidence type="ECO:0000259" key="12">
    <source>
        <dbReference type="PROSITE" id="PS50846"/>
    </source>
</evidence>
<evidence type="ECO:0000256" key="11">
    <source>
        <dbReference type="RuleBase" id="RU362081"/>
    </source>
</evidence>
<dbReference type="Pfam" id="PF00702">
    <property type="entry name" value="Hydrolase"/>
    <property type="match status" value="1"/>
</dbReference>
<dbReference type="GO" id="GO:0055070">
    <property type="term" value="P:copper ion homeostasis"/>
    <property type="evidence" value="ECO:0007669"/>
    <property type="project" value="TreeGrafter"/>
</dbReference>
<dbReference type="PRINTS" id="PR00119">
    <property type="entry name" value="CATATPASE"/>
</dbReference>
<reference evidence="13 14" key="1">
    <citation type="journal article" date="2017" name="BMC Genomics">
        <title>Genome sequencing of 39 Akkermansia muciniphila isolates reveals its population structure, genomic and functional diverisity, and global distribution in mammalian gut microbiotas.</title>
        <authorList>
            <person name="Guo X."/>
            <person name="Li S."/>
            <person name="Zhang J."/>
            <person name="Wu F."/>
            <person name="Li X."/>
            <person name="Wu D."/>
            <person name="Zhang M."/>
            <person name="Ou Z."/>
            <person name="Jie Z."/>
            <person name="Yan Q."/>
            <person name="Li P."/>
            <person name="Yi J."/>
            <person name="Peng Y."/>
        </authorList>
    </citation>
    <scope>NUCLEOTIDE SEQUENCE [LARGE SCALE GENOMIC DNA]</scope>
    <source>
        <strain evidence="13 14">GP24</strain>
    </source>
</reference>
<organism evidence="13 14">
    <name type="scientific">Akkermansia muciniphila</name>
    <dbReference type="NCBI Taxonomy" id="239935"/>
    <lineage>
        <taxon>Bacteria</taxon>
        <taxon>Pseudomonadati</taxon>
        <taxon>Verrucomicrobiota</taxon>
        <taxon>Verrucomicrobiia</taxon>
        <taxon>Verrucomicrobiales</taxon>
        <taxon>Akkermansiaceae</taxon>
        <taxon>Akkermansia</taxon>
    </lineage>
</organism>
<keyword evidence="7 11" id="KW-0067">ATP-binding</keyword>
<dbReference type="InterPro" id="IPR059000">
    <property type="entry name" value="ATPase_P-type_domA"/>
</dbReference>
<evidence type="ECO:0000313" key="13">
    <source>
        <dbReference type="EMBL" id="PNC16867.1"/>
    </source>
</evidence>
<evidence type="ECO:0000256" key="7">
    <source>
        <dbReference type="ARBA" id="ARBA00022840"/>
    </source>
</evidence>
<dbReference type="Pfam" id="PF00122">
    <property type="entry name" value="E1-E2_ATPase"/>
    <property type="match status" value="1"/>
</dbReference>
<keyword evidence="4 11" id="KW-0812">Transmembrane</keyword>
<dbReference type="NCBIfam" id="TIGR01494">
    <property type="entry name" value="ATPase_P-type"/>
    <property type="match status" value="1"/>
</dbReference>
<feature type="transmembrane region" description="Helical" evidence="11">
    <location>
        <begin position="361"/>
        <end position="383"/>
    </location>
</feature>
<keyword evidence="5 11" id="KW-0479">Metal-binding</keyword>
<keyword evidence="6 11" id="KW-0547">Nucleotide-binding</keyword>
<feature type="transmembrane region" description="Helical" evidence="11">
    <location>
        <begin position="177"/>
        <end position="197"/>
    </location>
</feature>
<protein>
    <submittedName>
        <fullName evidence="13">Copper-translocating P-type ATPase</fullName>
    </submittedName>
</protein>
<keyword evidence="8" id="KW-1278">Translocase</keyword>
<dbReference type="Gene3D" id="3.40.1110.10">
    <property type="entry name" value="Calcium-transporting ATPase, cytoplasmic domain N"/>
    <property type="match status" value="1"/>
</dbReference>
<evidence type="ECO:0000256" key="5">
    <source>
        <dbReference type="ARBA" id="ARBA00022723"/>
    </source>
</evidence>
<feature type="transmembrane region" description="Helical" evidence="11">
    <location>
        <begin position="136"/>
        <end position="156"/>
    </location>
</feature>
<dbReference type="SUPFAM" id="SSF56784">
    <property type="entry name" value="HAD-like"/>
    <property type="match status" value="1"/>
</dbReference>
<dbReference type="NCBIfam" id="TIGR01525">
    <property type="entry name" value="ATPase-IB_hvy"/>
    <property type="match status" value="1"/>
</dbReference>
<gene>
    <name evidence="13" type="ORF">CXU22_09415</name>
</gene>
<feature type="domain" description="HMA" evidence="12">
    <location>
        <begin position="18"/>
        <end position="85"/>
    </location>
</feature>
<dbReference type="InterPro" id="IPR044492">
    <property type="entry name" value="P_typ_ATPase_HD_dom"/>
</dbReference>
<dbReference type="CDD" id="cd00371">
    <property type="entry name" value="HMA"/>
    <property type="match status" value="1"/>
</dbReference>
<feature type="transmembrane region" description="Helical" evidence="11">
    <location>
        <begin position="109"/>
        <end position="130"/>
    </location>
</feature>
<dbReference type="PANTHER" id="PTHR43520:SF8">
    <property type="entry name" value="P-TYPE CU(+) TRANSPORTER"/>
    <property type="match status" value="1"/>
</dbReference>